<dbReference type="RefSeq" id="WP_189512451.1">
    <property type="nucleotide sequence ID" value="NZ_BMXG01000005.1"/>
</dbReference>
<dbReference type="InterPro" id="IPR036390">
    <property type="entry name" value="WH_DNA-bd_sf"/>
</dbReference>
<feature type="compositionally biased region" description="Basic residues" evidence="5">
    <location>
        <begin position="308"/>
        <end position="317"/>
    </location>
</feature>
<dbReference type="Pfam" id="PF03466">
    <property type="entry name" value="LysR_substrate"/>
    <property type="match status" value="1"/>
</dbReference>
<dbReference type="Gene3D" id="3.40.190.10">
    <property type="entry name" value="Periplasmic binding protein-like II"/>
    <property type="match status" value="2"/>
</dbReference>
<name>A0A8J3DA76_9BACT</name>
<dbReference type="InterPro" id="IPR000847">
    <property type="entry name" value="LysR_HTH_N"/>
</dbReference>
<proteinExistence type="inferred from homology"/>
<evidence type="ECO:0000313" key="8">
    <source>
        <dbReference type="Proteomes" id="UP000642829"/>
    </source>
</evidence>
<dbReference type="GO" id="GO:0003700">
    <property type="term" value="F:DNA-binding transcription factor activity"/>
    <property type="evidence" value="ECO:0007669"/>
    <property type="project" value="InterPro"/>
</dbReference>
<gene>
    <name evidence="7" type="ORF">GCM10007047_09800</name>
</gene>
<dbReference type="GO" id="GO:0032993">
    <property type="term" value="C:protein-DNA complex"/>
    <property type="evidence" value="ECO:0007669"/>
    <property type="project" value="TreeGrafter"/>
</dbReference>
<dbReference type="SUPFAM" id="SSF46785">
    <property type="entry name" value="Winged helix' DNA-binding domain"/>
    <property type="match status" value="1"/>
</dbReference>
<dbReference type="EMBL" id="BMXG01000005">
    <property type="protein sequence ID" value="GHB96103.1"/>
    <property type="molecule type" value="Genomic_DNA"/>
</dbReference>
<evidence type="ECO:0000313" key="7">
    <source>
        <dbReference type="EMBL" id="GHB96103.1"/>
    </source>
</evidence>
<dbReference type="InterPro" id="IPR005119">
    <property type="entry name" value="LysR_subst-bd"/>
</dbReference>
<dbReference type="AlphaFoldDB" id="A0A8J3DA76"/>
<dbReference type="Proteomes" id="UP000642829">
    <property type="component" value="Unassembled WGS sequence"/>
</dbReference>
<dbReference type="PANTHER" id="PTHR30346:SF28">
    <property type="entry name" value="HTH-TYPE TRANSCRIPTIONAL REGULATOR CYNR"/>
    <property type="match status" value="1"/>
</dbReference>
<dbReference type="FunFam" id="1.10.10.10:FF:000001">
    <property type="entry name" value="LysR family transcriptional regulator"/>
    <property type="match status" value="1"/>
</dbReference>
<evidence type="ECO:0000256" key="5">
    <source>
        <dbReference type="SAM" id="MobiDB-lite"/>
    </source>
</evidence>
<feature type="domain" description="HTH lysR-type" evidence="6">
    <location>
        <begin position="1"/>
        <end position="59"/>
    </location>
</feature>
<dbReference type="GO" id="GO:0003677">
    <property type="term" value="F:DNA binding"/>
    <property type="evidence" value="ECO:0007669"/>
    <property type="project" value="UniProtKB-KW"/>
</dbReference>
<evidence type="ECO:0000256" key="2">
    <source>
        <dbReference type="ARBA" id="ARBA00023015"/>
    </source>
</evidence>
<comment type="similarity">
    <text evidence="1">Belongs to the LysR transcriptional regulatory family.</text>
</comment>
<feature type="region of interest" description="Disordered" evidence="5">
    <location>
        <begin position="298"/>
        <end position="317"/>
    </location>
</feature>
<comment type="caution">
    <text evidence="7">The sequence shown here is derived from an EMBL/GenBank/DDBJ whole genome shotgun (WGS) entry which is preliminary data.</text>
</comment>
<organism evidence="7 8">
    <name type="scientific">Cerasicoccus arenae</name>
    <dbReference type="NCBI Taxonomy" id="424488"/>
    <lineage>
        <taxon>Bacteria</taxon>
        <taxon>Pseudomonadati</taxon>
        <taxon>Verrucomicrobiota</taxon>
        <taxon>Opitutia</taxon>
        <taxon>Puniceicoccales</taxon>
        <taxon>Cerasicoccaceae</taxon>
        <taxon>Cerasicoccus</taxon>
    </lineage>
</organism>
<keyword evidence="8" id="KW-1185">Reference proteome</keyword>
<dbReference type="InterPro" id="IPR036388">
    <property type="entry name" value="WH-like_DNA-bd_sf"/>
</dbReference>
<dbReference type="PROSITE" id="PS50931">
    <property type="entry name" value="HTH_LYSR"/>
    <property type="match status" value="1"/>
</dbReference>
<dbReference type="SUPFAM" id="SSF53850">
    <property type="entry name" value="Periplasmic binding protein-like II"/>
    <property type="match status" value="1"/>
</dbReference>
<evidence type="ECO:0000256" key="3">
    <source>
        <dbReference type="ARBA" id="ARBA00023125"/>
    </source>
</evidence>
<keyword evidence="4" id="KW-0804">Transcription</keyword>
<dbReference type="PANTHER" id="PTHR30346">
    <property type="entry name" value="TRANSCRIPTIONAL DUAL REGULATOR HCAR-RELATED"/>
    <property type="match status" value="1"/>
</dbReference>
<accession>A0A8J3DA76</accession>
<protein>
    <submittedName>
        <fullName evidence="7">LysR family transcriptional regulator</fullName>
    </submittedName>
</protein>
<reference evidence="7" key="1">
    <citation type="journal article" date="2014" name="Int. J. Syst. Evol. Microbiol.">
        <title>Complete genome sequence of Corynebacterium casei LMG S-19264T (=DSM 44701T), isolated from a smear-ripened cheese.</title>
        <authorList>
            <consortium name="US DOE Joint Genome Institute (JGI-PGF)"/>
            <person name="Walter F."/>
            <person name="Albersmeier A."/>
            <person name="Kalinowski J."/>
            <person name="Ruckert C."/>
        </authorList>
    </citation>
    <scope>NUCLEOTIDE SEQUENCE</scope>
    <source>
        <strain evidence="7">KCTC 12870</strain>
    </source>
</reference>
<keyword evidence="2" id="KW-0805">Transcription regulation</keyword>
<evidence type="ECO:0000259" key="6">
    <source>
        <dbReference type="PROSITE" id="PS50931"/>
    </source>
</evidence>
<evidence type="ECO:0000256" key="4">
    <source>
        <dbReference type="ARBA" id="ARBA00023163"/>
    </source>
</evidence>
<dbReference type="Gene3D" id="1.10.10.10">
    <property type="entry name" value="Winged helix-like DNA-binding domain superfamily/Winged helix DNA-binding domain"/>
    <property type="match status" value="1"/>
</dbReference>
<sequence>MEMHQLRYFTAVARTGNFTRAAEQCHIAQPSLSQQIRKLEEELDEKLILRLPGGKSRLTPAGEILLGRANRILAEAQSAVEELRDRQKVISGAVRLGAIPTIAPFLIPEALLAFNAEHPQVELVVHEATTEQLLTQLERNELDFVMVSPPLTGGPWHTEVLGVEPLYLVVPDGNRYIKQRAPLLDDLREEEFILMREGHCLTGQVMRFCKLAEFRPRVRFLSAQVETLKALIRSGAGVSLLPSMALANASPADTSLHVIAFRDPVPQREIVFASLPDFPLPRAAKEFQNQLRAVFAKRQAYQPPTAKPAKKKPARKR</sequence>
<dbReference type="Pfam" id="PF00126">
    <property type="entry name" value="HTH_1"/>
    <property type="match status" value="1"/>
</dbReference>
<dbReference type="CDD" id="cd08411">
    <property type="entry name" value="PBP2_OxyR"/>
    <property type="match status" value="1"/>
</dbReference>
<dbReference type="PRINTS" id="PR00039">
    <property type="entry name" value="HTHLYSR"/>
</dbReference>
<reference evidence="7" key="2">
    <citation type="submission" date="2020-09" db="EMBL/GenBank/DDBJ databases">
        <authorList>
            <person name="Sun Q."/>
            <person name="Kim S."/>
        </authorList>
    </citation>
    <scope>NUCLEOTIDE SEQUENCE</scope>
    <source>
        <strain evidence="7">KCTC 12870</strain>
    </source>
</reference>
<keyword evidence="3" id="KW-0238">DNA-binding</keyword>
<evidence type="ECO:0000256" key="1">
    <source>
        <dbReference type="ARBA" id="ARBA00009437"/>
    </source>
</evidence>